<organism evidence="3 4">
    <name type="scientific">Zingiber officinale</name>
    <name type="common">Ginger</name>
    <name type="synonym">Amomum zingiber</name>
    <dbReference type="NCBI Taxonomy" id="94328"/>
    <lineage>
        <taxon>Eukaryota</taxon>
        <taxon>Viridiplantae</taxon>
        <taxon>Streptophyta</taxon>
        <taxon>Embryophyta</taxon>
        <taxon>Tracheophyta</taxon>
        <taxon>Spermatophyta</taxon>
        <taxon>Magnoliopsida</taxon>
        <taxon>Liliopsida</taxon>
        <taxon>Zingiberales</taxon>
        <taxon>Zingiberaceae</taxon>
        <taxon>Zingiber</taxon>
    </lineage>
</organism>
<accession>A0A8J5FFQ2</accession>
<name>A0A8J5FFQ2_ZINOF</name>
<keyword evidence="4" id="KW-1185">Reference proteome</keyword>
<protein>
    <recommendedName>
        <fullName evidence="2">Rad60/SUMO-like domain-containing protein</fullName>
    </recommendedName>
</protein>
<dbReference type="Pfam" id="PF11976">
    <property type="entry name" value="Rad60-SLD"/>
    <property type="match status" value="1"/>
</dbReference>
<evidence type="ECO:0000313" key="3">
    <source>
        <dbReference type="EMBL" id="KAG6485710.1"/>
    </source>
</evidence>
<feature type="domain" description="Rad60/SUMO-like" evidence="2">
    <location>
        <begin position="20"/>
        <end position="81"/>
    </location>
</feature>
<sequence length="88" mass="9743">MVNIEKNKLAIAIDNRISIRDGNHLSMKMSQTTKLGKVMEVFCESKCLPLTSLSSTFDHWKVGEDQTPEQLGMEDGAEMEAHKSAFGG</sequence>
<gene>
    <name evidence="3" type="ORF">ZIOFF_054275</name>
</gene>
<feature type="compositionally biased region" description="Basic and acidic residues" evidence="1">
    <location>
        <begin position="79"/>
        <end position="88"/>
    </location>
</feature>
<evidence type="ECO:0000313" key="4">
    <source>
        <dbReference type="Proteomes" id="UP000734854"/>
    </source>
</evidence>
<dbReference type="AlphaFoldDB" id="A0A8J5FFQ2"/>
<evidence type="ECO:0000259" key="2">
    <source>
        <dbReference type="Pfam" id="PF11976"/>
    </source>
</evidence>
<evidence type="ECO:0000256" key="1">
    <source>
        <dbReference type="SAM" id="MobiDB-lite"/>
    </source>
</evidence>
<proteinExistence type="predicted"/>
<dbReference type="Proteomes" id="UP000734854">
    <property type="component" value="Unassembled WGS sequence"/>
</dbReference>
<feature type="region of interest" description="Disordered" evidence="1">
    <location>
        <begin position="66"/>
        <end position="88"/>
    </location>
</feature>
<dbReference type="EMBL" id="JACMSC010000015">
    <property type="protein sequence ID" value="KAG6485710.1"/>
    <property type="molecule type" value="Genomic_DNA"/>
</dbReference>
<dbReference type="InterPro" id="IPR022617">
    <property type="entry name" value="Rad60/SUMO-like_dom"/>
</dbReference>
<dbReference type="InterPro" id="IPR029071">
    <property type="entry name" value="Ubiquitin-like_domsf"/>
</dbReference>
<reference evidence="3 4" key="1">
    <citation type="submission" date="2020-08" db="EMBL/GenBank/DDBJ databases">
        <title>Plant Genome Project.</title>
        <authorList>
            <person name="Zhang R.-G."/>
        </authorList>
    </citation>
    <scope>NUCLEOTIDE SEQUENCE [LARGE SCALE GENOMIC DNA]</scope>
    <source>
        <tissue evidence="3">Rhizome</tissue>
    </source>
</reference>
<dbReference type="PANTHER" id="PTHR10562">
    <property type="entry name" value="SMALL UBIQUITIN-RELATED MODIFIER"/>
    <property type="match status" value="1"/>
</dbReference>
<dbReference type="SUPFAM" id="SSF54236">
    <property type="entry name" value="Ubiquitin-like"/>
    <property type="match status" value="1"/>
</dbReference>
<comment type="caution">
    <text evidence="3">The sequence shown here is derived from an EMBL/GenBank/DDBJ whole genome shotgun (WGS) entry which is preliminary data.</text>
</comment>
<dbReference type="Gene3D" id="3.10.20.90">
    <property type="entry name" value="Phosphatidylinositol 3-kinase Catalytic Subunit, Chain A, domain 1"/>
    <property type="match status" value="1"/>
</dbReference>